<feature type="compositionally biased region" description="Low complexity" evidence="3">
    <location>
        <begin position="186"/>
        <end position="200"/>
    </location>
</feature>
<keyword evidence="2" id="KW-0677">Repeat</keyword>
<accession>A0A834W3Z6</accession>
<dbReference type="PANTHER" id="PTHR18763:SF0">
    <property type="entry name" value="WD REPEAT-CONTAINING PROTEIN 18"/>
    <property type="match status" value="1"/>
</dbReference>
<dbReference type="EMBL" id="JAAIUW010000012">
    <property type="protein sequence ID" value="KAF7807723.1"/>
    <property type="molecule type" value="Genomic_DNA"/>
</dbReference>
<dbReference type="Proteomes" id="UP000634136">
    <property type="component" value="Unassembled WGS sequence"/>
</dbReference>
<dbReference type="OrthoDB" id="6252103at2759"/>
<keyword evidence="1" id="KW-0853">WD repeat</keyword>
<comment type="caution">
    <text evidence="4">The sequence shown here is derived from an EMBL/GenBank/DDBJ whole genome shotgun (WGS) entry which is preliminary data.</text>
</comment>
<organism evidence="4 5">
    <name type="scientific">Senna tora</name>
    <dbReference type="NCBI Taxonomy" id="362788"/>
    <lineage>
        <taxon>Eukaryota</taxon>
        <taxon>Viridiplantae</taxon>
        <taxon>Streptophyta</taxon>
        <taxon>Embryophyta</taxon>
        <taxon>Tracheophyta</taxon>
        <taxon>Spermatophyta</taxon>
        <taxon>Magnoliopsida</taxon>
        <taxon>eudicotyledons</taxon>
        <taxon>Gunneridae</taxon>
        <taxon>Pentapetalae</taxon>
        <taxon>rosids</taxon>
        <taxon>fabids</taxon>
        <taxon>Fabales</taxon>
        <taxon>Fabaceae</taxon>
        <taxon>Caesalpinioideae</taxon>
        <taxon>Cassia clade</taxon>
        <taxon>Senna</taxon>
    </lineage>
</organism>
<dbReference type="GO" id="GO:0005656">
    <property type="term" value="C:nuclear pre-replicative complex"/>
    <property type="evidence" value="ECO:0007669"/>
    <property type="project" value="TreeGrafter"/>
</dbReference>
<dbReference type="GO" id="GO:0120330">
    <property type="term" value="C:rixosome complex"/>
    <property type="evidence" value="ECO:0007669"/>
    <property type="project" value="TreeGrafter"/>
</dbReference>
<proteinExistence type="predicted"/>
<gene>
    <name evidence="4" type="ORF">G2W53_039884</name>
</gene>
<dbReference type="PANTHER" id="PTHR18763">
    <property type="entry name" value="WD-REPEAT PROTEIN 18"/>
    <property type="match status" value="1"/>
</dbReference>
<evidence type="ECO:0000256" key="2">
    <source>
        <dbReference type="ARBA" id="ARBA00022737"/>
    </source>
</evidence>
<evidence type="ECO:0000256" key="3">
    <source>
        <dbReference type="SAM" id="MobiDB-lite"/>
    </source>
</evidence>
<dbReference type="AlphaFoldDB" id="A0A834W3Z6"/>
<dbReference type="InterPro" id="IPR045227">
    <property type="entry name" value="WDR18/Ipi3/RID3"/>
</dbReference>
<name>A0A834W3Z6_9FABA</name>
<feature type="region of interest" description="Disordered" evidence="3">
    <location>
        <begin position="183"/>
        <end position="209"/>
    </location>
</feature>
<dbReference type="GO" id="GO:0006261">
    <property type="term" value="P:DNA-templated DNA replication"/>
    <property type="evidence" value="ECO:0007669"/>
    <property type="project" value="TreeGrafter"/>
</dbReference>
<evidence type="ECO:0000313" key="5">
    <source>
        <dbReference type="Proteomes" id="UP000634136"/>
    </source>
</evidence>
<sequence>MESPRKGFWLLGFHSHFVAAIIRQGQDRFSVIKFSIINDEKSLAFKLQDVPQDVQCTICIGIPIKEAFGRRFILFGSSCTTLPHLIHGSLVSAHFLQLFSSSVIGATVNEFEVWSLSKGALLRNIAFPTIIDAIALDPAEHVFYAGEAASRESLEEAEVIGIVESLNTIARILDPSKEMRLKVPEASNGQSSSAGHSFSASEDHPNTYR</sequence>
<evidence type="ECO:0000313" key="4">
    <source>
        <dbReference type="EMBL" id="KAF7807723.1"/>
    </source>
</evidence>
<keyword evidence="5" id="KW-1185">Reference proteome</keyword>
<evidence type="ECO:0000256" key="1">
    <source>
        <dbReference type="ARBA" id="ARBA00022574"/>
    </source>
</evidence>
<reference evidence="4" key="1">
    <citation type="submission" date="2020-09" db="EMBL/GenBank/DDBJ databases">
        <title>Genome-Enabled Discovery of Anthraquinone Biosynthesis in Senna tora.</title>
        <authorList>
            <person name="Kang S.-H."/>
            <person name="Pandey R.P."/>
            <person name="Lee C.-M."/>
            <person name="Sim J.-S."/>
            <person name="Jeong J.-T."/>
            <person name="Choi B.-S."/>
            <person name="Jung M."/>
            <person name="Ginzburg D."/>
            <person name="Zhao K."/>
            <person name="Won S.Y."/>
            <person name="Oh T.-J."/>
            <person name="Yu Y."/>
            <person name="Kim N.-H."/>
            <person name="Lee O.R."/>
            <person name="Lee T.-H."/>
            <person name="Bashyal P."/>
            <person name="Kim T.-S."/>
            <person name="Lee W.-H."/>
            <person name="Kawkins C."/>
            <person name="Kim C.-K."/>
            <person name="Kim J.S."/>
            <person name="Ahn B.O."/>
            <person name="Rhee S.Y."/>
            <person name="Sohng J.K."/>
        </authorList>
    </citation>
    <scope>NUCLEOTIDE SEQUENCE</scope>
    <source>
        <tissue evidence="4">Leaf</tissue>
    </source>
</reference>
<protein>
    <submittedName>
        <fullName evidence="4">Protein ROOT INITIATION DEFECTIVE 3</fullName>
    </submittedName>
</protein>
<dbReference type="GO" id="GO:0006364">
    <property type="term" value="P:rRNA processing"/>
    <property type="evidence" value="ECO:0007669"/>
    <property type="project" value="TreeGrafter"/>
</dbReference>